<organism evidence="1 2">
    <name type="scientific">Tenacibaculum adriaticum</name>
    <dbReference type="NCBI Taxonomy" id="413713"/>
    <lineage>
        <taxon>Bacteria</taxon>
        <taxon>Pseudomonadati</taxon>
        <taxon>Bacteroidota</taxon>
        <taxon>Flavobacteriia</taxon>
        <taxon>Flavobacteriales</taxon>
        <taxon>Flavobacteriaceae</taxon>
        <taxon>Tenacibaculum</taxon>
    </lineage>
</organism>
<protein>
    <submittedName>
        <fullName evidence="1">Uncharacterized protein</fullName>
    </submittedName>
</protein>
<comment type="caution">
    <text evidence="1">The sequence shown here is derived from an EMBL/GenBank/DDBJ whole genome shotgun (WGS) entry which is preliminary data.</text>
</comment>
<dbReference type="EMBL" id="VNIA01000001">
    <property type="protein sequence ID" value="TYQ00247.1"/>
    <property type="molecule type" value="Genomic_DNA"/>
</dbReference>
<dbReference type="OrthoDB" id="1160874at2"/>
<keyword evidence="2" id="KW-1185">Reference proteome</keyword>
<proteinExistence type="predicted"/>
<dbReference type="Proteomes" id="UP000323136">
    <property type="component" value="Unassembled WGS sequence"/>
</dbReference>
<name>A0A5S5DYY2_9FLAO</name>
<gene>
    <name evidence="1" type="ORF">C7447_101857</name>
</gene>
<dbReference type="AlphaFoldDB" id="A0A5S5DYY2"/>
<dbReference type="RefSeq" id="WP_148869051.1">
    <property type="nucleotide sequence ID" value="NZ_VNIA01000001.1"/>
</dbReference>
<sequence length="167" mass="19723">MKIEHLDERIIDYKESIKTVVDKKIFWEKTTKTLIIKTLNTVAKQYDIGWKVQELNWINNNEAVNITFNSFPKELIDFTNQIPAYQFIVGGTLVFSQSYSGDVYIFILFPFVDNLEIETNTLELGLNRPQDITEKLIVEKVDEFLKEMIKWEMPSHRNKMGFQHKDV</sequence>
<reference evidence="1 2" key="1">
    <citation type="submission" date="2019-07" db="EMBL/GenBank/DDBJ databases">
        <title>Genomic Encyclopedia of Type Strains, Phase IV (KMG-IV): sequencing the most valuable type-strain genomes for metagenomic binning, comparative biology and taxonomic classification.</title>
        <authorList>
            <person name="Goeker M."/>
        </authorList>
    </citation>
    <scope>NUCLEOTIDE SEQUENCE [LARGE SCALE GENOMIC DNA]</scope>
    <source>
        <strain evidence="1 2">DSM 18961</strain>
    </source>
</reference>
<evidence type="ECO:0000313" key="2">
    <source>
        <dbReference type="Proteomes" id="UP000323136"/>
    </source>
</evidence>
<accession>A0A5S5DYY2</accession>
<evidence type="ECO:0000313" key="1">
    <source>
        <dbReference type="EMBL" id="TYQ00247.1"/>
    </source>
</evidence>